<dbReference type="EMBL" id="JACHNY010000002">
    <property type="protein sequence ID" value="MBB4616950.1"/>
    <property type="molecule type" value="Genomic_DNA"/>
</dbReference>
<gene>
    <name evidence="1" type="ORF">GGQ96_001070</name>
</gene>
<dbReference type="Proteomes" id="UP000574769">
    <property type="component" value="Unassembled WGS sequence"/>
</dbReference>
<organism evidence="1 2">
    <name type="scientific">Sphingomonas abaci</name>
    <dbReference type="NCBI Taxonomy" id="237611"/>
    <lineage>
        <taxon>Bacteria</taxon>
        <taxon>Pseudomonadati</taxon>
        <taxon>Pseudomonadota</taxon>
        <taxon>Alphaproteobacteria</taxon>
        <taxon>Sphingomonadales</taxon>
        <taxon>Sphingomonadaceae</taxon>
        <taxon>Sphingomonas</taxon>
    </lineage>
</organism>
<reference evidence="1 2" key="1">
    <citation type="submission" date="2020-08" db="EMBL/GenBank/DDBJ databases">
        <title>Genomic Encyclopedia of Type Strains, Phase IV (KMG-IV): sequencing the most valuable type-strain genomes for metagenomic binning, comparative biology and taxonomic classification.</title>
        <authorList>
            <person name="Goeker M."/>
        </authorList>
    </citation>
    <scope>NUCLEOTIDE SEQUENCE [LARGE SCALE GENOMIC DNA]</scope>
    <source>
        <strain evidence="1 2">DSM 15867</strain>
    </source>
</reference>
<name>A0A7W7AIQ6_9SPHN</name>
<sequence>MTDTTTDAAEARATACTLGVGCDQYGVCYAQAHGQPDQCGATETRPASLRVALERSLAKRSQGGMDPPWTAAFNAALDMVARDVAPFLATAEAASGAGEREGYVLPCDVHLPPATVIKAGCSLAALKLAMEVEHRPRHFKAHPLASLPPATDPAMVTVPREPTEAMIAAWESASPAAGWDALQDMSDEDANRALVRAEWSAMLAAAPTIPATGEAVPEGMNPWHGGDTAPSDWDGGPVMWIERAGLVRVGLKQAEQPWTHGAENWFDIIAYTPKATIPATGHAATEGEGA</sequence>
<keyword evidence="2" id="KW-1185">Reference proteome</keyword>
<dbReference type="AlphaFoldDB" id="A0A7W7AIQ6"/>
<protein>
    <submittedName>
        <fullName evidence="1">Uncharacterized protein</fullName>
    </submittedName>
</protein>
<accession>A0A7W7AIQ6</accession>
<comment type="caution">
    <text evidence="1">The sequence shown here is derived from an EMBL/GenBank/DDBJ whole genome shotgun (WGS) entry which is preliminary data.</text>
</comment>
<dbReference type="RefSeq" id="WP_184112376.1">
    <property type="nucleotide sequence ID" value="NZ_JACHNY010000002.1"/>
</dbReference>
<evidence type="ECO:0000313" key="2">
    <source>
        <dbReference type="Proteomes" id="UP000574769"/>
    </source>
</evidence>
<proteinExistence type="predicted"/>
<evidence type="ECO:0000313" key="1">
    <source>
        <dbReference type="EMBL" id="MBB4616950.1"/>
    </source>
</evidence>